<dbReference type="Proteomes" id="UP000075920">
    <property type="component" value="Unassembled WGS sequence"/>
</dbReference>
<dbReference type="VEuPathDB" id="VectorBase:AMIN002799"/>
<keyword evidence="2" id="KW-1185">Reference proteome</keyword>
<sequence>MVPCPLDTTVEEQSDRRPVRPLTAVFMYERLKRMSNEQGLNLSPEDLLASAYLGHNLVYKAQPSVDTHPYTVRWERTYTSKQAEAPV</sequence>
<name>A0A182VXK0_9DIPT</name>
<reference evidence="1" key="2">
    <citation type="submission" date="2020-05" db="UniProtKB">
        <authorList>
            <consortium name="EnsemblMetazoa"/>
        </authorList>
    </citation>
    <scope>IDENTIFICATION</scope>
    <source>
        <strain evidence="1">MINIMUS1</strain>
    </source>
</reference>
<dbReference type="AlphaFoldDB" id="A0A182VXK0"/>
<dbReference type="EnsemblMetazoa" id="AMIN002799-RA">
    <property type="protein sequence ID" value="AMIN002799-PA"/>
    <property type="gene ID" value="AMIN002799"/>
</dbReference>
<evidence type="ECO:0000313" key="1">
    <source>
        <dbReference type="EnsemblMetazoa" id="AMIN002799-PA"/>
    </source>
</evidence>
<organism evidence="1 2">
    <name type="scientific">Anopheles minimus</name>
    <dbReference type="NCBI Taxonomy" id="112268"/>
    <lineage>
        <taxon>Eukaryota</taxon>
        <taxon>Metazoa</taxon>
        <taxon>Ecdysozoa</taxon>
        <taxon>Arthropoda</taxon>
        <taxon>Hexapoda</taxon>
        <taxon>Insecta</taxon>
        <taxon>Pterygota</taxon>
        <taxon>Neoptera</taxon>
        <taxon>Endopterygota</taxon>
        <taxon>Diptera</taxon>
        <taxon>Nematocera</taxon>
        <taxon>Culicoidea</taxon>
        <taxon>Culicidae</taxon>
        <taxon>Anophelinae</taxon>
        <taxon>Anopheles</taxon>
    </lineage>
</organism>
<proteinExistence type="predicted"/>
<reference evidence="2" key="1">
    <citation type="submission" date="2013-03" db="EMBL/GenBank/DDBJ databases">
        <title>The Genome Sequence of Anopheles minimus MINIMUS1.</title>
        <authorList>
            <consortium name="The Broad Institute Genomics Platform"/>
            <person name="Neafsey D.E."/>
            <person name="Walton C."/>
            <person name="Walker B."/>
            <person name="Young S.K."/>
            <person name="Zeng Q."/>
            <person name="Gargeya S."/>
            <person name="Fitzgerald M."/>
            <person name="Haas B."/>
            <person name="Abouelleil A."/>
            <person name="Allen A.W."/>
            <person name="Alvarado L."/>
            <person name="Arachchi H.M."/>
            <person name="Berlin A.M."/>
            <person name="Chapman S.B."/>
            <person name="Gainer-Dewar J."/>
            <person name="Goldberg J."/>
            <person name="Griggs A."/>
            <person name="Gujja S."/>
            <person name="Hansen M."/>
            <person name="Howarth C."/>
            <person name="Imamovic A."/>
            <person name="Ireland A."/>
            <person name="Larimer J."/>
            <person name="McCowan C."/>
            <person name="Murphy C."/>
            <person name="Pearson M."/>
            <person name="Poon T.W."/>
            <person name="Priest M."/>
            <person name="Roberts A."/>
            <person name="Saif S."/>
            <person name="Shea T."/>
            <person name="Sisk P."/>
            <person name="Sykes S."/>
            <person name="Wortman J."/>
            <person name="Nusbaum C."/>
            <person name="Birren B."/>
        </authorList>
    </citation>
    <scope>NUCLEOTIDE SEQUENCE [LARGE SCALE GENOMIC DNA]</scope>
    <source>
        <strain evidence="2">MINIMUS1</strain>
    </source>
</reference>
<protein>
    <submittedName>
        <fullName evidence="1">Uncharacterized protein</fullName>
    </submittedName>
</protein>
<evidence type="ECO:0000313" key="2">
    <source>
        <dbReference type="Proteomes" id="UP000075920"/>
    </source>
</evidence>
<accession>A0A182VXK0</accession>